<evidence type="ECO:0000313" key="6">
    <source>
        <dbReference type="Proteomes" id="UP001187192"/>
    </source>
</evidence>
<evidence type="ECO:0000256" key="4">
    <source>
        <dbReference type="SAM" id="Phobius"/>
    </source>
</evidence>
<evidence type="ECO:0000313" key="5">
    <source>
        <dbReference type="EMBL" id="GMN37106.1"/>
    </source>
</evidence>
<protein>
    <recommendedName>
        <fullName evidence="7">Protein CHUP1, chloroplastic</fullName>
    </recommendedName>
</protein>
<feature type="region of interest" description="Disordered" evidence="3">
    <location>
        <begin position="646"/>
        <end position="667"/>
    </location>
</feature>
<feature type="coiled-coil region" evidence="2">
    <location>
        <begin position="276"/>
        <end position="359"/>
    </location>
</feature>
<feature type="coiled-coil region" evidence="2">
    <location>
        <begin position="383"/>
        <end position="410"/>
    </location>
</feature>
<feature type="compositionally biased region" description="Basic and acidic residues" evidence="3">
    <location>
        <begin position="623"/>
        <end position="637"/>
    </location>
</feature>
<feature type="region of interest" description="Disordered" evidence="3">
    <location>
        <begin position="35"/>
        <end position="72"/>
    </location>
</feature>
<dbReference type="EMBL" id="BTGU01000006">
    <property type="protein sequence ID" value="GMN37106.1"/>
    <property type="molecule type" value="Genomic_DNA"/>
</dbReference>
<dbReference type="PANTHER" id="PTHR31342:SF4">
    <property type="entry name" value="ACTIN BINDING PROTEIN FAMILY"/>
    <property type="match status" value="1"/>
</dbReference>
<gene>
    <name evidence="5" type="ORF">TIFTF001_006550</name>
</gene>
<dbReference type="GO" id="GO:0072699">
    <property type="term" value="P:protein localization to cortical microtubule cytoskeleton"/>
    <property type="evidence" value="ECO:0007669"/>
    <property type="project" value="TreeGrafter"/>
</dbReference>
<sequence>MKEKSDIKPIILKVGVALALSFASFLYSRLRTRRVNRSLPPPPPPPQSPRSSDHGNEVDSRGKARRRDEIHGRRTRPSFYGAASVSSEKYLLDVYSIYELDSINSFCNCESDFWQLCENFKLKDEAYTQNFGGDNSIISLSPRGRLSGDKDGFLSSEFNDLVKEFDSSAATAGVSPEDVDTPSSDVKTPKAFISAQKDEYEQEISHLQNMVRLLRERERNLEVQLLEYYGVKEQETTVMELQNRLKLNNMEAKLFSIKIESLHAENQRLDAQVAGHAKLVAELEAARVKIKLLKKKLRFEAEQNKEQILNIQQRVTKMQDEEFKSLASNSDVQLKLKRIKDLEGETEELRKSNLMLQLENSELARRLESTQILANSVLENPETDASREESMRLIQENQDLRQEIEQLKADRCVDIEELVYLRWINACLRYELRDYQPATGKTVARDLSKTLSPKSEEKAKQLILDYANTVGIDFDSDQWSSSQASYTDSVDLDESSLDNSSTAKTNTSSRKKFFNKLRKLVRGKDGHHSSQVLSGEKPESLELDGDSPRYGSSILTGDYPIADSNRFKTSSPNMSRLSFDMSRSQSLKEGHVSDVQRNSDVVVRSSYVYKSFVLDGEAANDSTPKDDNEKHSDYSEKSELLKYAGALRRSRRGTPKLHRKSASYSSF</sequence>
<organism evidence="5 6">
    <name type="scientific">Ficus carica</name>
    <name type="common">Common fig</name>
    <dbReference type="NCBI Taxonomy" id="3494"/>
    <lineage>
        <taxon>Eukaryota</taxon>
        <taxon>Viridiplantae</taxon>
        <taxon>Streptophyta</taxon>
        <taxon>Embryophyta</taxon>
        <taxon>Tracheophyta</taxon>
        <taxon>Spermatophyta</taxon>
        <taxon>Magnoliopsida</taxon>
        <taxon>eudicotyledons</taxon>
        <taxon>Gunneridae</taxon>
        <taxon>Pentapetalae</taxon>
        <taxon>rosids</taxon>
        <taxon>fabids</taxon>
        <taxon>Rosales</taxon>
        <taxon>Moraceae</taxon>
        <taxon>Ficeae</taxon>
        <taxon>Ficus</taxon>
    </lineage>
</organism>
<dbReference type="AlphaFoldDB" id="A0AA88CZV2"/>
<feature type="region of interest" description="Disordered" evidence="3">
    <location>
        <begin position="618"/>
        <end position="637"/>
    </location>
</feature>
<dbReference type="GO" id="GO:0055028">
    <property type="term" value="C:cortical microtubule"/>
    <property type="evidence" value="ECO:0007669"/>
    <property type="project" value="TreeGrafter"/>
</dbReference>
<feature type="compositionally biased region" description="Basic and acidic residues" evidence="3">
    <location>
        <begin position="51"/>
        <end position="72"/>
    </location>
</feature>
<keyword evidence="6" id="KW-1185">Reference proteome</keyword>
<evidence type="ECO:0000256" key="2">
    <source>
        <dbReference type="SAM" id="Coils"/>
    </source>
</evidence>
<keyword evidence="1 2" id="KW-0175">Coiled coil</keyword>
<dbReference type="Proteomes" id="UP001187192">
    <property type="component" value="Unassembled WGS sequence"/>
</dbReference>
<evidence type="ECO:0008006" key="7">
    <source>
        <dbReference type="Google" id="ProtNLM"/>
    </source>
</evidence>
<feature type="compositionally biased region" description="Basic residues" evidence="3">
    <location>
        <begin position="648"/>
        <end position="661"/>
    </location>
</feature>
<evidence type="ECO:0000256" key="3">
    <source>
        <dbReference type="SAM" id="MobiDB-lite"/>
    </source>
</evidence>
<keyword evidence="4" id="KW-0472">Membrane</keyword>
<name>A0AA88CZV2_FICCA</name>
<feature type="coiled-coil region" evidence="2">
    <location>
        <begin position="190"/>
        <end position="251"/>
    </location>
</feature>
<dbReference type="PANTHER" id="PTHR31342">
    <property type="entry name" value="PROTEIN CHUP1, CHLOROPLASTIC"/>
    <property type="match status" value="1"/>
</dbReference>
<reference evidence="5" key="1">
    <citation type="submission" date="2023-07" db="EMBL/GenBank/DDBJ databases">
        <title>draft genome sequence of fig (Ficus carica).</title>
        <authorList>
            <person name="Takahashi T."/>
            <person name="Nishimura K."/>
        </authorList>
    </citation>
    <scope>NUCLEOTIDE SEQUENCE</scope>
</reference>
<evidence type="ECO:0000256" key="1">
    <source>
        <dbReference type="ARBA" id="ARBA00023054"/>
    </source>
</evidence>
<dbReference type="InterPro" id="IPR040265">
    <property type="entry name" value="CHUP1/IPGA1-like"/>
</dbReference>
<keyword evidence="4" id="KW-1133">Transmembrane helix</keyword>
<feature type="compositionally biased region" description="Pro residues" evidence="3">
    <location>
        <begin position="39"/>
        <end position="48"/>
    </location>
</feature>
<proteinExistence type="predicted"/>
<feature type="region of interest" description="Disordered" evidence="3">
    <location>
        <begin position="525"/>
        <end position="549"/>
    </location>
</feature>
<comment type="caution">
    <text evidence="5">The sequence shown here is derived from an EMBL/GenBank/DDBJ whole genome shotgun (WGS) entry which is preliminary data.</text>
</comment>
<keyword evidence="4" id="KW-0812">Transmembrane</keyword>
<accession>A0AA88CZV2</accession>
<feature type="transmembrane region" description="Helical" evidence="4">
    <location>
        <begin position="12"/>
        <end position="30"/>
    </location>
</feature>